<accession>W4LC52</accession>
<keyword evidence="1" id="KW-0732">Signal</keyword>
<keyword evidence="3" id="KW-1185">Reference proteome</keyword>
<dbReference type="HOGENOM" id="CLU_555155_0_0_7"/>
<proteinExistence type="predicted"/>
<comment type="caution">
    <text evidence="2">The sequence shown here is derived from an EMBL/GenBank/DDBJ whole genome shotgun (WGS) entry which is preliminary data.</text>
</comment>
<reference evidence="2 3" key="1">
    <citation type="journal article" date="2014" name="Nature">
        <title>An environmental bacterial taxon with a large and distinct metabolic repertoire.</title>
        <authorList>
            <person name="Wilson M.C."/>
            <person name="Mori T."/>
            <person name="Ruckert C."/>
            <person name="Uria A.R."/>
            <person name="Helf M.J."/>
            <person name="Takada K."/>
            <person name="Gernert C."/>
            <person name="Steffens U.A."/>
            <person name="Heycke N."/>
            <person name="Schmitt S."/>
            <person name="Rinke C."/>
            <person name="Helfrich E.J."/>
            <person name="Brachmann A.O."/>
            <person name="Gurgui C."/>
            <person name="Wakimoto T."/>
            <person name="Kracht M."/>
            <person name="Crusemann M."/>
            <person name="Hentschel U."/>
            <person name="Abe I."/>
            <person name="Matsunaga S."/>
            <person name="Kalinowski J."/>
            <person name="Takeyama H."/>
            <person name="Piel J."/>
        </authorList>
    </citation>
    <scope>NUCLEOTIDE SEQUENCE [LARGE SCALE GENOMIC DNA]</scope>
    <source>
        <strain evidence="3">TSY1</strain>
    </source>
</reference>
<protein>
    <recommendedName>
        <fullName evidence="4">Glycoside hydrolase family 5 domain-containing protein</fullName>
    </recommendedName>
</protein>
<evidence type="ECO:0000313" key="3">
    <source>
        <dbReference type="Proteomes" id="UP000019141"/>
    </source>
</evidence>
<sequence>MIIRHSRLYMLMWAGMWASAMLACFHLPARAAMGDNMVSMNVHTPTPAAVDLAARLGIQWLRMDNNWRNHGAPCSDAIVPEPQLVTAVTHAVAQGLHVYMNLISPHPCGTISGNDDVDFNDVPIASLFANYVRQTVAIYRPMGVRHFSLWNEPNQALFFEGSIEQLVNHVLIPGFAAVAQGCHEAGYDDCLVLGPELAHQGDYDAYLEEVLERLQAAGLMFDILTHHSYQAVSTPIYERDSFINALDDRRFPVTRRSFIDVLSDVGLAHDGEPDLEVWVTETGYFADPPRDPHSMRAQANHFMEVLNVQLVRSWYTNTFFYELVDPGAGFDGFGITANNGDGTFFLKDAYLALQHRLFTDSRLSGPAPPGFEPNIGRICSRLGSRRILSILDQDPYRFRGVEGELVTVLLTPNPDGSHDGRRATLTLSGGGLHFRWSMSALANDITTTLPETTTYRIKVIEQPRSPGPKFTGDYCVTLESSEGAYQTLERD</sequence>
<name>W4LC52_ENTF1</name>
<dbReference type="AlphaFoldDB" id="W4LC52"/>
<dbReference type="InterPro" id="IPR017853">
    <property type="entry name" value="GH"/>
</dbReference>
<dbReference type="SUPFAM" id="SSF51445">
    <property type="entry name" value="(Trans)glycosidases"/>
    <property type="match status" value="1"/>
</dbReference>
<feature type="signal peptide" evidence="1">
    <location>
        <begin position="1"/>
        <end position="31"/>
    </location>
</feature>
<dbReference type="Gene3D" id="3.20.20.80">
    <property type="entry name" value="Glycosidases"/>
    <property type="match status" value="1"/>
</dbReference>
<dbReference type="PROSITE" id="PS51257">
    <property type="entry name" value="PROKAR_LIPOPROTEIN"/>
    <property type="match status" value="1"/>
</dbReference>
<evidence type="ECO:0000313" key="2">
    <source>
        <dbReference type="EMBL" id="ETW95504.1"/>
    </source>
</evidence>
<evidence type="ECO:0008006" key="4">
    <source>
        <dbReference type="Google" id="ProtNLM"/>
    </source>
</evidence>
<feature type="chain" id="PRO_5004845796" description="Glycoside hydrolase family 5 domain-containing protein" evidence="1">
    <location>
        <begin position="32"/>
        <end position="491"/>
    </location>
</feature>
<gene>
    <name evidence="2" type="ORF">ETSY1_30365</name>
</gene>
<organism evidence="2 3">
    <name type="scientific">Entotheonella factor</name>
    <dbReference type="NCBI Taxonomy" id="1429438"/>
    <lineage>
        <taxon>Bacteria</taxon>
        <taxon>Pseudomonadati</taxon>
        <taxon>Nitrospinota/Tectimicrobiota group</taxon>
        <taxon>Candidatus Tectimicrobiota</taxon>
        <taxon>Candidatus Entotheonellia</taxon>
        <taxon>Candidatus Entotheonellales</taxon>
        <taxon>Candidatus Entotheonellaceae</taxon>
        <taxon>Candidatus Entotheonella</taxon>
    </lineage>
</organism>
<dbReference type="EMBL" id="AZHW01000909">
    <property type="protein sequence ID" value="ETW95504.1"/>
    <property type="molecule type" value="Genomic_DNA"/>
</dbReference>
<dbReference type="Proteomes" id="UP000019141">
    <property type="component" value="Unassembled WGS sequence"/>
</dbReference>
<evidence type="ECO:0000256" key="1">
    <source>
        <dbReference type="SAM" id="SignalP"/>
    </source>
</evidence>